<name>A1ZE32_MICM2</name>
<keyword evidence="2" id="KW-1185">Reference proteome</keyword>
<comment type="caution">
    <text evidence="1">The sequence shown here is derived from an EMBL/GenBank/DDBJ whole genome shotgun (WGS) entry which is preliminary data.</text>
</comment>
<dbReference type="Proteomes" id="UP000004095">
    <property type="component" value="Unassembled WGS sequence"/>
</dbReference>
<protein>
    <submittedName>
        <fullName evidence="1">Uncharacterized protein</fullName>
    </submittedName>
</protein>
<dbReference type="AlphaFoldDB" id="A1ZE32"/>
<evidence type="ECO:0000313" key="1">
    <source>
        <dbReference type="EMBL" id="EAY31340.1"/>
    </source>
</evidence>
<evidence type="ECO:0000313" key="2">
    <source>
        <dbReference type="Proteomes" id="UP000004095"/>
    </source>
</evidence>
<organism evidence="1 2">
    <name type="scientific">Microscilla marina ATCC 23134</name>
    <dbReference type="NCBI Taxonomy" id="313606"/>
    <lineage>
        <taxon>Bacteria</taxon>
        <taxon>Pseudomonadati</taxon>
        <taxon>Bacteroidota</taxon>
        <taxon>Cytophagia</taxon>
        <taxon>Cytophagales</taxon>
        <taxon>Microscillaceae</taxon>
        <taxon>Microscilla</taxon>
    </lineage>
</organism>
<accession>A1ZE32</accession>
<gene>
    <name evidence="1" type="ORF">M23134_04173</name>
</gene>
<sequence length="42" mass="4819">MLNVLIYSGLLLLRRREKSLFGGEKTLVLGMKKLQAQEEVKD</sequence>
<proteinExistence type="predicted"/>
<reference evidence="1 2" key="1">
    <citation type="submission" date="2007-01" db="EMBL/GenBank/DDBJ databases">
        <authorList>
            <person name="Haygood M."/>
            <person name="Podell S."/>
            <person name="Anderson C."/>
            <person name="Hopkinson B."/>
            <person name="Roe K."/>
            <person name="Barbeau K."/>
            <person name="Gaasterland T."/>
            <person name="Ferriera S."/>
            <person name="Johnson J."/>
            <person name="Kravitz S."/>
            <person name="Beeson K."/>
            <person name="Sutton G."/>
            <person name="Rogers Y.-H."/>
            <person name="Friedman R."/>
            <person name="Frazier M."/>
            <person name="Venter J.C."/>
        </authorList>
    </citation>
    <scope>NUCLEOTIDE SEQUENCE [LARGE SCALE GENOMIC DNA]</scope>
    <source>
        <strain evidence="1 2">ATCC 23134</strain>
    </source>
</reference>
<dbReference type="EMBL" id="AAWS01000003">
    <property type="protein sequence ID" value="EAY31340.1"/>
    <property type="molecule type" value="Genomic_DNA"/>
</dbReference>